<dbReference type="InterPro" id="IPR028939">
    <property type="entry name" value="P5C_Rdtase_cat_N"/>
</dbReference>
<dbReference type="Pfam" id="PF03807">
    <property type="entry name" value="F420_oxidored"/>
    <property type="match status" value="1"/>
</dbReference>
<dbReference type="InterPro" id="IPR051267">
    <property type="entry name" value="STEAP_metalloreductase"/>
</dbReference>
<keyword evidence="4" id="KW-1185">Reference proteome</keyword>
<sequence length="211" mass="22102">MSHIAILGAGRVASQLATKLAASGHQITVGTRRKEPILEWLTAPNVHTTIPAAAAAAEIVINATPGETSLEWLSELRPELSGKILIDVTNAVERGESGLPGTLSYPNSSLAETLQEALPATKVVKTLNTMLFTVMANPDSLSTPATVFVSGNHADAKETVIGLLGDLGWTTESILDLGDIRTARGPEAMILFVADVLKIRGFAPFAITIAA</sequence>
<evidence type="ECO:0000313" key="3">
    <source>
        <dbReference type="EMBL" id="MFC4242945.1"/>
    </source>
</evidence>
<gene>
    <name evidence="3" type="ORF">ACFOYW_06145</name>
</gene>
<dbReference type="EMBL" id="JBHSCN010000004">
    <property type="protein sequence ID" value="MFC4242945.1"/>
    <property type="molecule type" value="Genomic_DNA"/>
</dbReference>
<dbReference type="SUPFAM" id="SSF51735">
    <property type="entry name" value="NAD(P)-binding Rossmann-fold domains"/>
    <property type="match status" value="1"/>
</dbReference>
<proteinExistence type="predicted"/>
<accession>A0ABV8Q698</accession>
<name>A0ABV8Q698_9MICO</name>
<keyword evidence="1" id="KW-0560">Oxidoreductase</keyword>
<reference evidence="4" key="1">
    <citation type="journal article" date="2019" name="Int. J. Syst. Evol. Microbiol.">
        <title>The Global Catalogue of Microorganisms (GCM) 10K type strain sequencing project: providing services to taxonomists for standard genome sequencing and annotation.</title>
        <authorList>
            <consortium name="The Broad Institute Genomics Platform"/>
            <consortium name="The Broad Institute Genome Sequencing Center for Infectious Disease"/>
            <person name="Wu L."/>
            <person name="Ma J."/>
        </authorList>
    </citation>
    <scope>NUCLEOTIDE SEQUENCE [LARGE SCALE GENOMIC DNA]</scope>
    <source>
        <strain evidence="4">CGMCC 1.10363</strain>
    </source>
</reference>
<feature type="domain" description="Pyrroline-5-carboxylate reductase catalytic N-terminal" evidence="2">
    <location>
        <begin position="4"/>
        <end position="90"/>
    </location>
</feature>
<evidence type="ECO:0000313" key="4">
    <source>
        <dbReference type="Proteomes" id="UP001595900"/>
    </source>
</evidence>
<protein>
    <submittedName>
        <fullName evidence="3">NADPH-dependent F420 reductase</fullName>
    </submittedName>
</protein>
<dbReference type="InterPro" id="IPR036291">
    <property type="entry name" value="NAD(P)-bd_dom_sf"/>
</dbReference>
<comment type="caution">
    <text evidence="3">The sequence shown here is derived from an EMBL/GenBank/DDBJ whole genome shotgun (WGS) entry which is preliminary data.</text>
</comment>
<dbReference type="Proteomes" id="UP001595900">
    <property type="component" value="Unassembled WGS sequence"/>
</dbReference>
<dbReference type="RefSeq" id="WP_390227910.1">
    <property type="nucleotide sequence ID" value="NZ_JBHSCN010000004.1"/>
</dbReference>
<evidence type="ECO:0000256" key="1">
    <source>
        <dbReference type="ARBA" id="ARBA00023002"/>
    </source>
</evidence>
<dbReference type="Gene3D" id="3.40.50.720">
    <property type="entry name" value="NAD(P)-binding Rossmann-like Domain"/>
    <property type="match status" value="1"/>
</dbReference>
<dbReference type="PANTHER" id="PTHR14239">
    <property type="entry name" value="DUDULIN-RELATED"/>
    <property type="match status" value="1"/>
</dbReference>
<dbReference type="PANTHER" id="PTHR14239:SF0">
    <property type="entry name" value="F420-DEPENDENT NADP REDUCTASE"/>
    <property type="match status" value="1"/>
</dbReference>
<evidence type="ECO:0000259" key="2">
    <source>
        <dbReference type="Pfam" id="PF03807"/>
    </source>
</evidence>
<organism evidence="3 4">
    <name type="scientific">Gryllotalpicola reticulitermitis</name>
    <dbReference type="NCBI Taxonomy" id="1184153"/>
    <lineage>
        <taxon>Bacteria</taxon>
        <taxon>Bacillati</taxon>
        <taxon>Actinomycetota</taxon>
        <taxon>Actinomycetes</taxon>
        <taxon>Micrococcales</taxon>
        <taxon>Microbacteriaceae</taxon>
        <taxon>Gryllotalpicola</taxon>
    </lineage>
</organism>